<protein>
    <recommendedName>
        <fullName evidence="11 12">Diaminopimelate decarboxylase</fullName>
        <shortName evidence="12">DAP decarboxylase</shortName>
        <shortName evidence="12">DAPDC</shortName>
        <ecNumber evidence="10 12">4.1.1.20</ecNumber>
    </recommendedName>
</protein>
<dbReference type="InterPro" id="IPR009006">
    <property type="entry name" value="Ala_racemase/Decarboxylase_C"/>
</dbReference>
<evidence type="ECO:0000256" key="6">
    <source>
        <dbReference type="ARBA" id="ARBA00023239"/>
    </source>
</evidence>
<evidence type="ECO:0000256" key="2">
    <source>
        <dbReference type="ARBA" id="ARBA00022605"/>
    </source>
</evidence>
<dbReference type="InterPro" id="IPR022657">
    <property type="entry name" value="De-COase2_CS"/>
</dbReference>
<dbReference type="InterPro" id="IPR029066">
    <property type="entry name" value="PLP-binding_barrel"/>
</dbReference>
<dbReference type="eggNOG" id="COG0019">
    <property type="taxonomic scope" value="Bacteria"/>
</dbReference>
<dbReference type="AlphaFoldDB" id="G2J952"/>
<dbReference type="Pfam" id="PF00278">
    <property type="entry name" value="Orn_DAP_Arg_deC"/>
    <property type="match status" value="1"/>
</dbReference>
<feature type="domain" description="Orn/DAP/Arg decarboxylase 2 C-terminal" evidence="15">
    <location>
        <begin position="35"/>
        <end position="380"/>
    </location>
</feature>
<sequence length="446" mass="47856">MPSDFFRFINGHLSVEDLPLAPLAERFGTPLYIYSRAALTHAYCAYARACAGRNARIYYAVKANSALAVLDVFARLGASFDIVSGGELARVLAAGGRAGQIVFSGVGKQRHEIRAALCAKVQCFNVESAPELHRLNEIAAQTGAQARVALRVNPDIDARTHPYIATGLKTDKFGIAFDEARAAARITAALSHLTLVGLACHIGSQITATAPYLDALDKMLALIEAIETDGAALSHLDIGGGLGIHYRPAGETNAEPPPGIEHFVSSVLDHVAQRGHAHRTLLFEPGRSLAGNAGALLTRIEYLKQSGEKRFAIVDAAMNDLMRPAMYQAYHDITPVIQRKDAMPALYDVAGPICESGDWLGRARRLAVQPGDLLAVHGAGAYGFVMSSNYNTRPRAAEVMVDGAQAYLIRERETVEQLFAGEARLPADALSYSQARHHAAQAAKIL</sequence>
<evidence type="ECO:0000256" key="1">
    <source>
        <dbReference type="ARBA" id="ARBA00001933"/>
    </source>
</evidence>
<feature type="binding site" evidence="12">
    <location>
        <position position="327"/>
    </location>
    <ligand>
        <name>substrate</name>
    </ligand>
</feature>
<evidence type="ECO:0000256" key="7">
    <source>
        <dbReference type="ARBA" id="ARBA00050464"/>
    </source>
</evidence>
<keyword evidence="6 12" id="KW-0456">Lyase</keyword>
<dbReference type="NCBIfam" id="TIGR01048">
    <property type="entry name" value="lysA"/>
    <property type="match status" value="1"/>
</dbReference>
<keyword evidence="4 12" id="KW-0663">Pyridoxal phosphate</keyword>
<dbReference type="OrthoDB" id="9802241at2"/>
<evidence type="ECO:0000256" key="5">
    <source>
        <dbReference type="ARBA" id="ARBA00023154"/>
    </source>
</evidence>
<dbReference type="GO" id="GO:0008836">
    <property type="term" value="F:diaminopimelate decarboxylase activity"/>
    <property type="evidence" value="ECO:0007669"/>
    <property type="project" value="UniProtKB-UniRule"/>
</dbReference>
<dbReference type="SUPFAM" id="SSF51419">
    <property type="entry name" value="PLP-binding barrel"/>
    <property type="match status" value="1"/>
</dbReference>
<accession>G2J952</accession>
<evidence type="ECO:0000256" key="9">
    <source>
        <dbReference type="ARBA" id="ARBA00060983"/>
    </source>
</evidence>
<feature type="binding site" evidence="12">
    <location>
        <position position="355"/>
    </location>
    <ligand>
        <name>substrate</name>
    </ligand>
</feature>
<evidence type="ECO:0000313" key="18">
    <source>
        <dbReference type="Proteomes" id="UP000054051"/>
    </source>
</evidence>
<evidence type="ECO:0000256" key="8">
    <source>
        <dbReference type="ARBA" id="ARBA00060643"/>
    </source>
</evidence>
<dbReference type="STRING" id="1070319.CAGGBEG34_220049"/>
<feature type="binding site" evidence="12">
    <location>
        <begin position="284"/>
        <end position="287"/>
    </location>
    <ligand>
        <name>pyridoxal 5'-phosphate</name>
        <dbReference type="ChEBI" id="CHEBI:597326"/>
    </ligand>
</feature>
<evidence type="ECO:0000256" key="11">
    <source>
        <dbReference type="ARBA" id="ARBA00074972"/>
    </source>
</evidence>
<dbReference type="GO" id="GO:0009089">
    <property type="term" value="P:lysine biosynthetic process via diaminopimelate"/>
    <property type="evidence" value="ECO:0007669"/>
    <property type="project" value="UniProtKB-UniRule"/>
</dbReference>
<keyword evidence="5 12" id="KW-0457">Lysine biosynthesis</keyword>
<comment type="cofactor">
    <cofactor evidence="1 12 13 14">
        <name>pyridoxal 5'-phosphate</name>
        <dbReference type="ChEBI" id="CHEBI:597326"/>
    </cofactor>
</comment>
<dbReference type="EC" id="4.1.1.20" evidence="10 12"/>
<dbReference type="InterPro" id="IPR002986">
    <property type="entry name" value="DAP_deCOOHase_LysA"/>
</dbReference>
<proteinExistence type="inferred from homology"/>
<dbReference type="PANTHER" id="PTHR43727">
    <property type="entry name" value="DIAMINOPIMELATE DECARBOXYLASE"/>
    <property type="match status" value="1"/>
</dbReference>
<evidence type="ECO:0000256" key="4">
    <source>
        <dbReference type="ARBA" id="ARBA00022898"/>
    </source>
</evidence>
<keyword evidence="18" id="KW-1185">Reference proteome</keyword>
<feature type="binding site" evidence="12">
    <location>
        <position position="287"/>
    </location>
    <ligand>
        <name>substrate</name>
    </ligand>
</feature>
<dbReference type="GO" id="GO:0030170">
    <property type="term" value="F:pyridoxal phosphate binding"/>
    <property type="evidence" value="ECO:0007669"/>
    <property type="project" value="UniProtKB-UniRule"/>
</dbReference>
<dbReference type="InterPro" id="IPR022643">
    <property type="entry name" value="De-COase2_C"/>
</dbReference>
<dbReference type="PRINTS" id="PR01179">
    <property type="entry name" value="ODADCRBXLASE"/>
</dbReference>
<dbReference type="InterPro" id="IPR022644">
    <property type="entry name" value="De-COase2_N"/>
</dbReference>
<dbReference type="EMBL" id="CAFB01000039">
    <property type="protein sequence ID" value="CCD29299.1"/>
    <property type="molecule type" value="Genomic_DNA"/>
</dbReference>
<feature type="active site" description="Proton donor" evidence="13">
    <location>
        <position position="354"/>
    </location>
</feature>
<comment type="pathway">
    <text evidence="8 12 14">Amino-acid biosynthesis; L-lysine biosynthesis via DAP pathway; L-lysine from DL-2,6-diaminopimelate: step 1/1.</text>
</comment>
<dbReference type="SUPFAM" id="SSF50621">
    <property type="entry name" value="Alanine racemase C-terminal domain-like"/>
    <property type="match status" value="1"/>
</dbReference>
<dbReference type="FunFam" id="2.40.37.10:FF:000003">
    <property type="entry name" value="Diaminopimelate decarboxylase"/>
    <property type="match status" value="1"/>
</dbReference>
<dbReference type="Gene3D" id="3.20.20.10">
    <property type="entry name" value="Alanine racemase"/>
    <property type="match status" value="1"/>
</dbReference>
<evidence type="ECO:0000259" key="15">
    <source>
        <dbReference type="Pfam" id="PF00278"/>
    </source>
</evidence>
<evidence type="ECO:0000256" key="10">
    <source>
        <dbReference type="ARBA" id="ARBA00066427"/>
    </source>
</evidence>
<dbReference type="Pfam" id="PF02784">
    <property type="entry name" value="Orn_Arg_deC_N"/>
    <property type="match status" value="1"/>
</dbReference>
<feature type="binding site" evidence="12">
    <location>
        <position position="382"/>
    </location>
    <ligand>
        <name>substrate</name>
    </ligand>
</feature>
<feature type="domain" description="Orn/DAP/Arg decarboxylase 2 N-terminal" evidence="16">
    <location>
        <begin position="47"/>
        <end position="290"/>
    </location>
</feature>
<gene>
    <name evidence="12 17" type="primary">lysA</name>
    <name evidence="17" type="ORF">CAGGBEG34_220049</name>
</gene>
<feature type="binding site" evidence="12">
    <location>
        <position position="241"/>
    </location>
    <ligand>
        <name>pyridoxal 5'-phosphate</name>
        <dbReference type="ChEBI" id="CHEBI:597326"/>
    </ligand>
</feature>
<comment type="function">
    <text evidence="12">Specifically catalyzes the decarboxylation of meso-diaminopimelate (meso-DAP) to L-lysine.</text>
</comment>
<feature type="binding site" evidence="12">
    <location>
        <position position="382"/>
    </location>
    <ligand>
        <name>pyridoxal 5'-phosphate</name>
        <dbReference type="ChEBI" id="CHEBI:597326"/>
    </ligand>
</feature>
<evidence type="ECO:0000256" key="14">
    <source>
        <dbReference type="RuleBase" id="RU003738"/>
    </source>
</evidence>
<dbReference type="HAMAP" id="MF_02120">
    <property type="entry name" value="LysA"/>
    <property type="match status" value="1"/>
</dbReference>
<evidence type="ECO:0000256" key="12">
    <source>
        <dbReference type="HAMAP-Rule" id="MF_02120"/>
    </source>
</evidence>
<organism evidence="17 18">
    <name type="scientific">Candidatus Glomeribacter gigasporarum BEG34</name>
    <dbReference type="NCBI Taxonomy" id="1070319"/>
    <lineage>
        <taxon>Bacteria</taxon>
        <taxon>Pseudomonadati</taxon>
        <taxon>Pseudomonadota</taxon>
        <taxon>Betaproteobacteria</taxon>
        <taxon>Burkholderiales</taxon>
        <taxon>Burkholderiaceae</taxon>
        <taxon>Candidatus Glomeribacter</taxon>
    </lineage>
</organism>
<comment type="similarity">
    <text evidence="9 12">Belongs to the Orn/Lys/Arg decarboxylase class-II family. LysA subfamily.</text>
</comment>
<name>G2J952_9BURK</name>
<evidence type="ECO:0000313" key="17">
    <source>
        <dbReference type="EMBL" id="CCD29299.1"/>
    </source>
</evidence>
<dbReference type="FunFam" id="3.20.20.10:FF:000003">
    <property type="entry name" value="Diaminopimelate decarboxylase"/>
    <property type="match status" value="1"/>
</dbReference>
<dbReference type="InterPro" id="IPR000183">
    <property type="entry name" value="Orn/DAP/Arg_de-COase"/>
</dbReference>
<evidence type="ECO:0000259" key="16">
    <source>
        <dbReference type="Pfam" id="PF02784"/>
    </source>
</evidence>
<reference evidence="17 18" key="1">
    <citation type="submission" date="2011-08" db="EMBL/GenBank/DDBJ databases">
        <title>The genome of the obligate endobacterium of an arbuscular mycorrhizal fungus reveals an interphylum network of nutritional interactions.</title>
        <authorList>
            <person name="Ghignone S."/>
            <person name="Salvioli A."/>
            <person name="Anca I."/>
            <person name="Lumini E."/>
            <person name="Ortu G."/>
            <person name="Petiti L."/>
            <person name="Cruveiller S."/>
            <person name="Bianciotto V."/>
            <person name="Piffanelli P."/>
            <person name="Lanfranco L."/>
            <person name="Bonfante P."/>
        </authorList>
    </citation>
    <scope>NUCLEOTIDE SEQUENCE [LARGE SCALE GENOMIC DNA]</scope>
    <source>
        <strain evidence="17 18">BEG34</strain>
    </source>
</reference>
<keyword evidence="3 12" id="KW-0210">Decarboxylase</keyword>
<dbReference type="RefSeq" id="WP_006682526.1">
    <property type="nucleotide sequence ID" value="NZ_CAFB01000039.1"/>
</dbReference>
<comment type="subunit">
    <text evidence="12">Homodimer.</text>
</comment>
<comment type="caution">
    <text evidence="17">The sequence shown here is derived from an EMBL/GenBank/DDBJ whole genome shotgun (WGS) entry which is preliminary data.</text>
</comment>
<dbReference type="Gene3D" id="2.40.37.10">
    <property type="entry name" value="Lyase, Ornithine Decarboxylase, Chain A, domain 1"/>
    <property type="match status" value="1"/>
</dbReference>
<dbReference type="CDD" id="cd06828">
    <property type="entry name" value="PLPDE_III_DapDC"/>
    <property type="match status" value="1"/>
</dbReference>
<dbReference type="PANTHER" id="PTHR43727:SF2">
    <property type="entry name" value="GROUP IV DECARBOXYLASE"/>
    <property type="match status" value="1"/>
</dbReference>
<evidence type="ECO:0000256" key="13">
    <source>
        <dbReference type="PIRSR" id="PIRSR600183-50"/>
    </source>
</evidence>
<dbReference type="PRINTS" id="PR01181">
    <property type="entry name" value="DAPDCRBXLASE"/>
</dbReference>
<evidence type="ECO:0000256" key="3">
    <source>
        <dbReference type="ARBA" id="ARBA00022793"/>
    </source>
</evidence>
<feature type="binding site" evidence="12">
    <location>
        <position position="323"/>
    </location>
    <ligand>
        <name>substrate</name>
    </ligand>
</feature>
<comment type="catalytic activity">
    <reaction evidence="7 12 14">
        <text>meso-2,6-diaminopimelate + H(+) = L-lysine + CO2</text>
        <dbReference type="Rhea" id="RHEA:15101"/>
        <dbReference type="ChEBI" id="CHEBI:15378"/>
        <dbReference type="ChEBI" id="CHEBI:16526"/>
        <dbReference type="ChEBI" id="CHEBI:32551"/>
        <dbReference type="ChEBI" id="CHEBI:57791"/>
        <dbReference type="EC" id="4.1.1.20"/>
    </reaction>
</comment>
<keyword evidence="2 12" id="KW-0028">Amino-acid biosynthesis</keyword>
<dbReference type="UniPathway" id="UPA00034">
    <property type="reaction ID" value="UER00027"/>
</dbReference>
<feature type="modified residue" description="N6-(pyridoxal phosphate)lysine" evidence="12 13">
    <location>
        <position position="62"/>
    </location>
</feature>
<dbReference type="Proteomes" id="UP000054051">
    <property type="component" value="Unassembled WGS sequence"/>
</dbReference>
<dbReference type="PROSITE" id="PS00879">
    <property type="entry name" value="ODR_DC_2_2"/>
    <property type="match status" value="1"/>
</dbReference>